<organism evidence="1 2">
    <name type="scientific">Curtobacterium caseinilyticum</name>
    <dbReference type="NCBI Taxonomy" id="3055137"/>
    <lineage>
        <taxon>Bacteria</taxon>
        <taxon>Bacillati</taxon>
        <taxon>Actinomycetota</taxon>
        <taxon>Actinomycetes</taxon>
        <taxon>Micrococcales</taxon>
        <taxon>Microbacteriaceae</taxon>
        <taxon>Curtobacterium</taxon>
    </lineage>
</organism>
<comment type="caution">
    <text evidence="1">The sequence shown here is derived from an EMBL/GenBank/DDBJ whole genome shotgun (WGS) entry which is preliminary data.</text>
</comment>
<reference evidence="1 2" key="1">
    <citation type="submission" date="2023-06" db="EMBL/GenBank/DDBJ databases">
        <authorList>
            <person name="Feng G."/>
            <person name="Li J."/>
            <person name="Zhu H."/>
        </authorList>
    </citation>
    <scope>NUCLEOTIDE SEQUENCE [LARGE SCALE GENOMIC DNA]</scope>
    <source>
        <strain evidence="1 2">RHCKG28</strain>
    </source>
</reference>
<dbReference type="EMBL" id="JAUCMN010000008">
    <property type="protein sequence ID" value="MDM7892536.1"/>
    <property type="molecule type" value="Genomic_DNA"/>
</dbReference>
<keyword evidence="2" id="KW-1185">Reference proteome</keyword>
<dbReference type="RefSeq" id="WP_289474399.1">
    <property type="nucleotide sequence ID" value="NZ_JAUCMN010000008.1"/>
</dbReference>
<name>A0ABT7TSF0_9MICO</name>
<evidence type="ECO:0000313" key="1">
    <source>
        <dbReference type="EMBL" id="MDM7892536.1"/>
    </source>
</evidence>
<protein>
    <submittedName>
        <fullName evidence="1">Uncharacterized protein</fullName>
    </submittedName>
</protein>
<sequence>MTTAVERDMKVTDVKVSHRDISQTFGSTTIVVLTADRPRDTVANVPGFTEELLKAAYSVRNWKPTAGVRVVLRDYDGAPLGSALEQSGWKVVGWDESDPGTVFVSFSELQERYGKWPSRIGPA</sequence>
<gene>
    <name evidence="1" type="ORF">QUG93_12645</name>
</gene>
<proteinExistence type="predicted"/>
<dbReference type="Proteomes" id="UP001236404">
    <property type="component" value="Unassembled WGS sequence"/>
</dbReference>
<accession>A0ABT7TSF0</accession>
<evidence type="ECO:0000313" key="2">
    <source>
        <dbReference type="Proteomes" id="UP001236404"/>
    </source>
</evidence>